<keyword evidence="1" id="KW-0805">Transcription regulation</keyword>
<evidence type="ECO:0000256" key="1">
    <source>
        <dbReference type="ARBA" id="ARBA00023015"/>
    </source>
</evidence>
<dbReference type="InterPro" id="IPR010982">
    <property type="entry name" value="Lambda_DNA-bd_dom_sf"/>
</dbReference>
<evidence type="ECO:0000256" key="2">
    <source>
        <dbReference type="ARBA" id="ARBA00023125"/>
    </source>
</evidence>
<dbReference type="RefSeq" id="WP_248156236.1">
    <property type="nucleotide sequence ID" value="NZ_JALNMJ010000012.1"/>
</dbReference>
<dbReference type="SMART" id="SM00354">
    <property type="entry name" value="HTH_LACI"/>
    <property type="match status" value="1"/>
</dbReference>
<dbReference type="Proteomes" id="UP001431221">
    <property type="component" value="Unassembled WGS sequence"/>
</dbReference>
<dbReference type="PROSITE" id="PS50932">
    <property type="entry name" value="HTH_LACI_2"/>
    <property type="match status" value="1"/>
</dbReference>
<keyword evidence="6" id="KW-1185">Reference proteome</keyword>
<dbReference type="InterPro" id="IPR028082">
    <property type="entry name" value="Peripla_BP_I"/>
</dbReference>
<dbReference type="PANTHER" id="PTHR30146:SF138">
    <property type="entry name" value="TRANSCRIPTIONAL REGULATORY PROTEIN"/>
    <property type="match status" value="1"/>
</dbReference>
<comment type="caution">
    <text evidence="5">The sequence shown here is derived from an EMBL/GenBank/DDBJ whole genome shotgun (WGS) entry which is preliminary data.</text>
</comment>
<keyword evidence="2 5" id="KW-0238">DNA-binding</keyword>
<dbReference type="InterPro" id="IPR046335">
    <property type="entry name" value="LacI/GalR-like_sensor"/>
</dbReference>
<dbReference type="GO" id="GO:0003677">
    <property type="term" value="F:DNA binding"/>
    <property type="evidence" value="ECO:0007669"/>
    <property type="project" value="UniProtKB-KW"/>
</dbReference>
<keyword evidence="3" id="KW-0804">Transcription</keyword>
<dbReference type="PANTHER" id="PTHR30146">
    <property type="entry name" value="LACI-RELATED TRANSCRIPTIONAL REPRESSOR"/>
    <property type="match status" value="1"/>
</dbReference>
<dbReference type="CDD" id="cd01392">
    <property type="entry name" value="HTH_LacI"/>
    <property type="match status" value="1"/>
</dbReference>
<dbReference type="EMBL" id="JALNMJ010000012">
    <property type="protein sequence ID" value="MCK7613942.1"/>
    <property type="molecule type" value="Genomic_DNA"/>
</dbReference>
<sequence>MAYKKPTLKTVAEKTGLAVTTVSRALLDSPQIALETRKRVAAAAKELGYVPDRAAQRLRTGKTRVISLILEPHNEIPDFGRSMIAGLSYALKGTGFHLTITPEFQGEPPIDPVRYILKNHLADGLIFSRTELFDERVKILQEAGFPFVTHGRTEFTSPHAFVDYDNDAFAYQAARQLIELGCVQLGIVLPPGKFTFCQYLKYGFMRAVRESGLPFDIPDDVSLDSPAEAIQASYRARFAGFPRPFGVVCAGETSALAISSTLIEEGLEPGRDFHLVAKRTSNLLNLYRPAFNSIYEDIFEAGELMGQSILKLVNGAPVTDHQILMQPTADKANRAA</sequence>
<dbReference type="Gene3D" id="1.10.260.40">
    <property type="entry name" value="lambda repressor-like DNA-binding domains"/>
    <property type="match status" value="1"/>
</dbReference>
<feature type="domain" description="HTH lacI-type" evidence="4">
    <location>
        <begin position="6"/>
        <end position="60"/>
    </location>
</feature>
<proteinExistence type="predicted"/>
<evidence type="ECO:0000313" key="5">
    <source>
        <dbReference type="EMBL" id="MCK7613942.1"/>
    </source>
</evidence>
<dbReference type="Pfam" id="PF13377">
    <property type="entry name" value="Peripla_BP_3"/>
    <property type="match status" value="1"/>
</dbReference>
<protein>
    <submittedName>
        <fullName evidence="5">LacI family DNA-binding transcriptional regulator</fullName>
    </submittedName>
</protein>
<name>A0ABT0GWX7_9HYPH</name>
<dbReference type="CDD" id="cd20009">
    <property type="entry name" value="PBP1_RafR-like"/>
    <property type="match status" value="1"/>
</dbReference>
<dbReference type="Gene3D" id="3.40.50.2300">
    <property type="match status" value="2"/>
</dbReference>
<dbReference type="SUPFAM" id="SSF47413">
    <property type="entry name" value="lambda repressor-like DNA-binding domains"/>
    <property type="match status" value="1"/>
</dbReference>
<accession>A0ABT0GWX7</accession>
<dbReference type="SUPFAM" id="SSF53822">
    <property type="entry name" value="Periplasmic binding protein-like I"/>
    <property type="match status" value="1"/>
</dbReference>
<evidence type="ECO:0000256" key="3">
    <source>
        <dbReference type="ARBA" id="ARBA00023163"/>
    </source>
</evidence>
<dbReference type="Pfam" id="PF00356">
    <property type="entry name" value="LacI"/>
    <property type="match status" value="1"/>
</dbReference>
<evidence type="ECO:0000259" key="4">
    <source>
        <dbReference type="PROSITE" id="PS50932"/>
    </source>
</evidence>
<evidence type="ECO:0000313" key="6">
    <source>
        <dbReference type="Proteomes" id="UP001431221"/>
    </source>
</evidence>
<organism evidence="5 6">
    <name type="scientific">Roseibium sediminicola</name>
    <dbReference type="NCBI Taxonomy" id="2933272"/>
    <lineage>
        <taxon>Bacteria</taxon>
        <taxon>Pseudomonadati</taxon>
        <taxon>Pseudomonadota</taxon>
        <taxon>Alphaproteobacteria</taxon>
        <taxon>Hyphomicrobiales</taxon>
        <taxon>Stappiaceae</taxon>
        <taxon>Roseibium</taxon>
    </lineage>
</organism>
<reference evidence="5" key="1">
    <citation type="submission" date="2022-04" db="EMBL/GenBank/DDBJ databases">
        <title>Roseibium sp. CAU 1639 isolated from mud.</title>
        <authorList>
            <person name="Kim W."/>
        </authorList>
    </citation>
    <scope>NUCLEOTIDE SEQUENCE</scope>
    <source>
        <strain evidence="5">CAU 1639</strain>
    </source>
</reference>
<gene>
    <name evidence="5" type="ORF">M0H32_17375</name>
</gene>
<dbReference type="InterPro" id="IPR000843">
    <property type="entry name" value="HTH_LacI"/>
</dbReference>